<dbReference type="AlphaFoldDB" id="A0A660DZA1"/>
<keyword evidence="2" id="KW-1185">Reference proteome</keyword>
<organism evidence="1 2">
    <name type="scientific">Lactiplantibacillus mudanjiangensis</name>
    <dbReference type="NCBI Taxonomy" id="1296538"/>
    <lineage>
        <taxon>Bacteria</taxon>
        <taxon>Bacillati</taxon>
        <taxon>Bacillota</taxon>
        <taxon>Bacilli</taxon>
        <taxon>Lactobacillales</taxon>
        <taxon>Lactobacillaceae</taxon>
        <taxon>Lactiplantibacillus</taxon>
    </lineage>
</organism>
<dbReference type="RefSeq" id="WP_130851816.1">
    <property type="nucleotide sequence ID" value="NZ_UYIG01000122.1"/>
</dbReference>
<accession>A0A660DZA1</accession>
<proteinExistence type="predicted"/>
<dbReference type="Gene3D" id="3.40.50.720">
    <property type="entry name" value="NAD(P)-binding Rossmann-like Domain"/>
    <property type="match status" value="1"/>
</dbReference>
<name>A0A660DZA1_9LACO</name>
<dbReference type="Proteomes" id="UP000289996">
    <property type="component" value="Unassembled WGS sequence"/>
</dbReference>
<sequence>MQITIFGETGSVGDYLIDEALRQGHTVVPVSLHQHTADTRIAVRWQMADYEDVVNLGKTMAGSDAAVISLGIIAW</sequence>
<reference evidence="1 2" key="1">
    <citation type="submission" date="2018-11" db="EMBL/GenBank/DDBJ databases">
        <authorList>
            <person name="Wuyts S."/>
        </authorList>
    </citation>
    <scope>NUCLEOTIDE SEQUENCE [LARGE SCALE GENOMIC DNA]</scope>
    <source>
        <strain evidence="1">Lactobacillus mudanjiangensis AMBF249</strain>
    </source>
</reference>
<dbReference type="InterPro" id="IPR036291">
    <property type="entry name" value="NAD(P)-bd_dom_sf"/>
</dbReference>
<dbReference type="EMBL" id="UYIG01000122">
    <property type="protein sequence ID" value="VDG28679.1"/>
    <property type="molecule type" value="Genomic_DNA"/>
</dbReference>
<dbReference type="SUPFAM" id="SSF51735">
    <property type="entry name" value="NAD(P)-binding Rossmann-fold domains"/>
    <property type="match status" value="1"/>
</dbReference>
<dbReference type="OrthoDB" id="9785372at2"/>
<evidence type="ECO:0008006" key="3">
    <source>
        <dbReference type="Google" id="ProtNLM"/>
    </source>
</evidence>
<gene>
    <name evidence="1" type="ORF">MUDAN_MDHGFNIF_03092</name>
</gene>
<evidence type="ECO:0000313" key="2">
    <source>
        <dbReference type="Proteomes" id="UP000289996"/>
    </source>
</evidence>
<protein>
    <recommendedName>
        <fullName evidence="3">NAD(P)-binding domain-containing protein</fullName>
    </recommendedName>
</protein>
<evidence type="ECO:0000313" key="1">
    <source>
        <dbReference type="EMBL" id="VDG28679.1"/>
    </source>
</evidence>